<dbReference type="InterPro" id="IPR008284">
    <property type="entry name" value="MoCF_biosynth_CS"/>
</dbReference>
<keyword evidence="4" id="KW-0501">Molybdenum cofactor biosynthesis</keyword>
<sequence length="194" mass="20763">MRVGLLTISTSRVSHPEDDRSGQMLYKLFTQSAVLKDVTIVDQSIIEDDFERITASIDGLANRCDLVVTTGGTGISPLDMTPEATRHILEKECPGIVVALLQRCIAATPLGALSRLAAGIVRQCLVVNFPGSPKACQECFEVLEPMAQHASDLLTNRLHSTARTHDALQNTPSPHAADPVPSNGNSNGHSNILS</sequence>
<dbReference type="Gene3D" id="3.40.980.10">
    <property type="entry name" value="MoaB/Mog-like domain"/>
    <property type="match status" value="1"/>
</dbReference>
<dbReference type="GO" id="GO:0006777">
    <property type="term" value="P:Mo-molybdopterin cofactor biosynthetic process"/>
    <property type="evidence" value="ECO:0007669"/>
    <property type="project" value="UniProtKB-KW"/>
</dbReference>
<reference evidence="8" key="2">
    <citation type="submission" date="2020-10" db="UniProtKB">
        <authorList>
            <consortium name="WormBaseParasite"/>
        </authorList>
    </citation>
    <scope>IDENTIFICATION</scope>
</reference>
<comment type="similarity">
    <text evidence="2">In the N-terminal section; belongs to the MoaB/Mog family.</text>
</comment>
<evidence type="ECO:0000256" key="3">
    <source>
        <dbReference type="ARBA" id="ARBA00013269"/>
    </source>
</evidence>
<dbReference type="GO" id="GO:0061599">
    <property type="term" value="F:molybdopterin molybdotransferase activity"/>
    <property type="evidence" value="ECO:0007669"/>
    <property type="project" value="UniProtKB-EC"/>
</dbReference>
<evidence type="ECO:0000256" key="5">
    <source>
        <dbReference type="SAM" id="MobiDB-lite"/>
    </source>
</evidence>
<organism evidence="7 8">
    <name type="scientific">Panagrellus redivivus</name>
    <name type="common">Microworm</name>
    <dbReference type="NCBI Taxonomy" id="6233"/>
    <lineage>
        <taxon>Eukaryota</taxon>
        <taxon>Metazoa</taxon>
        <taxon>Ecdysozoa</taxon>
        <taxon>Nematoda</taxon>
        <taxon>Chromadorea</taxon>
        <taxon>Rhabditida</taxon>
        <taxon>Tylenchina</taxon>
        <taxon>Panagrolaimomorpha</taxon>
        <taxon>Panagrolaimoidea</taxon>
        <taxon>Panagrolaimidae</taxon>
        <taxon>Panagrellus</taxon>
    </lineage>
</organism>
<dbReference type="SMART" id="SM00852">
    <property type="entry name" value="MoCF_biosynth"/>
    <property type="match status" value="1"/>
</dbReference>
<dbReference type="InterPro" id="IPR001453">
    <property type="entry name" value="MoaB/Mog_dom"/>
</dbReference>
<dbReference type="AlphaFoldDB" id="A0A7E4UUK5"/>
<name>A0A7E4UUK5_PANRE</name>
<dbReference type="CDD" id="cd00886">
    <property type="entry name" value="MogA_MoaB"/>
    <property type="match status" value="1"/>
</dbReference>
<dbReference type="PANTHER" id="PTHR43764:SF1">
    <property type="entry name" value="MOLYBDOPTERIN MOLYBDOTRANSFERASE"/>
    <property type="match status" value="1"/>
</dbReference>
<dbReference type="PROSITE" id="PS01078">
    <property type="entry name" value="MOCF_BIOSYNTHESIS_1"/>
    <property type="match status" value="1"/>
</dbReference>
<feature type="region of interest" description="Disordered" evidence="5">
    <location>
        <begin position="167"/>
        <end position="194"/>
    </location>
</feature>
<dbReference type="Pfam" id="PF00994">
    <property type="entry name" value="MoCF_biosynth"/>
    <property type="match status" value="1"/>
</dbReference>
<dbReference type="InterPro" id="IPR051920">
    <property type="entry name" value="MPT_Adenylyltrnsfr/MoaC-Rel"/>
</dbReference>
<dbReference type="WBParaSite" id="Pan_g13029.t1">
    <property type="protein sequence ID" value="Pan_g13029.t1"/>
    <property type="gene ID" value="Pan_g13029"/>
</dbReference>
<evidence type="ECO:0000313" key="7">
    <source>
        <dbReference type="Proteomes" id="UP000492821"/>
    </source>
</evidence>
<keyword evidence="7" id="KW-1185">Reference proteome</keyword>
<evidence type="ECO:0000256" key="2">
    <source>
        <dbReference type="ARBA" id="ARBA00007589"/>
    </source>
</evidence>
<protein>
    <recommendedName>
        <fullName evidence="3">molybdopterin molybdotransferase</fullName>
        <ecNumber evidence="3">2.10.1.1</ecNumber>
    </recommendedName>
</protein>
<dbReference type="EC" id="2.10.1.1" evidence="3"/>
<dbReference type="Proteomes" id="UP000492821">
    <property type="component" value="Unassembled WGS sequence"/>
</dbReference>
<reference evidence="7" key="1">
    <citation type="journal article" date="2013" name="Genetics">
        <title>The draft genome and transcriptome of Panagrellus redivivus are shaped by the harsh demands of a free-living lifestyle.</title>
        <authorList>
            <person name="Srinivasan J."/>
            <person name="Dillman A.R."/>
            <person name="Macchietto M.G."/>
            <person name="Heikkinen L."/>
            <person name="Lakso M."/>
            <person name="Fracchia K.M."/>
            <person name="Antoshechkin I."/>
            <person name="Mortazavi A."/>
            <person name="Wong G."/>
            <person name="Sternberg P.W."/>
        </authorList>
    </citation>
    <scope>NUCLEOTIDE SEQUENCE [LARGE SCALE GENOMIC DNA]</scope>
    <source>
        <strain evidence="7">MT8872</strain>
    </source>
</reference>
<evidence type="ECO:0000313" key="8">
    <source>
        <dbReference type="WBParaSite" id="Pan_g13029.t1"/>
    </source>
</evidence>
<dbReference type="SUPFAM" id="SSF53218">
    <property type="entry name" value="Molybdenum cofactor biosynthesis proteins"/>
    <property type="match status" value="1"/>
</dbReference>
<dbReference type="InterPro" id="IPR036425">
    <property type="entry name" value="MoaB/Mog-like_dom_sf"/>
</dbReference>
<comment type="pathway">
    <text evidence="1">Cofactor biosynthesis; molybdopterin biosynthesis.</text>
</comment>
<dbReference type="NCBIfam" id="TIGR00177">
    <property type="entry name" value="molyb_syn"/>
    <property type="match status" value="1"/>
</dbReference>
<evidence type="ECO:0000256" key="1">
    <source>
        <dbReference type="ARBA" id="ARBA00005046"/>
    </source>
</evidence>
<feature type="domain" description="MoaB/Mog" evidence="6">
    <location>
        <begin position="4"/>
        <end position="150"/>
    </location>
</feature>
<evidence type="ECO:0000256" key="4">
    <source>
        <dbReference type="ARBA" id="ARBA00023150"/>
    </source>
</evidence>
<feature type="compositionally biased region" description="Polar residues" evidence="5">
    <location>
        <begin position="182"/>
        <end position="194"/>
    </location>
</feature>
<proteinExistence type="inferred from homology"/>
<dbReference type="PANTHER" id="PTHR43764">
    <property type="entry name" value="MOLYBDENUM COFACTOR BIOSYNTHESIS"/>
    <property type="match status" value="1"/>
</dbReference>
<accession>A0A7E4UUK5</accession>
<evidence type="ECO:0000259" key="6">
    <source>
        <dbReference type="SMART" id="SM00852"/>
    </source>
</evidence>